<keyword evidence="1" id="KW-1133">Transmembrane helix</keyword>
<evidence type="ECO:0000256" key="1">
    <source>
        <dbReference type="SAM" id="Phobius"/>
    </source>
</evidence>
<dbReference type="Proteomes" id="UP000775877">
    <property type="component" value="Unassembled WGS sequence"/>
</dbReference>
<protein>
    <submittedName>
        <fullName evidence="2">Uncharacterized protein</fullName>
    </submittedName>
</protein>
<sequence>MGQFYRFKAITSIILLFLFVIFCSLAIVLFFAAGWLHTYRIFTAETPVAKLEISPLKEDEKGKYFDVTLIQVIGVSPLAATFNPSNEVDNTLAAGDAKTYRLYGDQVDVGGPTIKFHDYLTFLNFETVYKIAYIRSEYSDAKVEEARTPEMTRRFDLNGGYSTWRSIQEDIQNNTFRGNILKLFVANIPQLNSRGVFVTDKEQTLTLCVTEEGFLFCNKEI</sequence>
<accession>A0A955ICG8</accession>
<reference evidence="2" key="2">
    <citation type="journal article" date="2021" name="Microbiome">
        <title>Successional dynamics and alternative stable states in a saline activated sludge microbial community over 9 years.</title>
        <authorList>
            <person name="Wang Y."/>
            <person name="Ye J."/>
            <person name="Ju F."/>
            <person name="Liu L."/>
            <person name="Boyd J.A."/>
            <person name="Deng Y."/>
            <person name="Parks D.H."/>
            <person name="Jiang X."/>
            <person name="Yin X."/>
            <person name="Woodcroft B.J."/>
            <person name="Tyson G.W."/>
            <person name="Hugenholtz P."/>
            <person name="Polz M.F."/>
            <person name="Zhang T."/>
        </authorList>
    </citation>
    <scope>NUCLEOTIDE SEQUENCE</scope>
    <source>
        <strain evidence="2">HKST-UBA13</strain>
    </source>
</reference>
<dbReference type="AlphaFoldDB" id="A0A955ICG8"/>
<dbReference type="EMBL" id="JAGQLJ010000037">
    <property type="protein sequence ID" value="MCA9380963.1"/>
    <property type="molecule type" value="Genomic_DNA"/>
</dbReference>
<keyword evidence="1" id="KW-0812">Transmembrane</keyword>
<gene>
    <name evidence="2" type="ORF">KC678_01745</name>
</gene>
<proteinExistence type="predicted"/>
<organism evidence="2 3">
    <name type="scientific">Candidatus Dojkabacteria bacterium</name>
    <dbReference type="NCBI Taxonomy" id="2099670"/>
    <lineage>
        <taxon>Bacteria</taxon>
        <taxon>Candidatus Dojkabacteria</taxon>
    </lineage>
</organism>
<evidence type="ECO:0000313" key="3">
    <source>
        <dbReference type="Proteomes" id="UP000775877"/>
    </source>
</evidence>
<reference evidence="2" key="1">
    <citation type="submission" date="2020-04" db="EMBL/GenBank/DDBJ databases">
        <authorList>
            <person name="Zhang T."/>
        </authorList>
    </citation>
    <scope>NUCLEOTIDE SEQUENCE</scope>
    <source>
        <strain evidence="2">HKST-UBA13</strain>
    </source>
</reference>
<feature type="transmembrane region" description="Helical" evidence="1">
    <location>
        <begin position="12"/>
        <end position="36"/>
    </location>
</feature>
<keyword evidence="1" id="KW-0472">Membrane</keyword>
<name>A0A955ICG8_9BACT</name>
<comment type="caution">
    <text evidence="2">The sequence shown here is derived from an EMBL/GenBank/DDBJ whole genome shotgun (WGS) entry which is preliminary data.</text>
</comment>
<evidence type="ECO:0000313" key="2">
    <source>
        <dbReference type="EMBL" id="MCA9380963.1"/>
    </source>
</evidence>